<dbReference type="RefSeq" id="WP_094828136.1">
    <property type="nucleotide sequence ID" value="NZ_NEVL01000004.1"/>
</dbReference>
<evidence type="ECO:0000313" key="6">
    <source>
        <dbReference type="Proteomes" id="UP000217005"/>
    </source>
</evidence>
<proteinExistence type="predicted"/>
<evidence type="ECO:0000259" key="2">
    <source>
        <dbReference type="Pfam" id="PF07007"/>
    </source>
</evidence>
<dbReference type="PANTHER" id="PTHR37549">
    <property type="entry name" value="LIPOPROTEIN LPRI"/>
    <property type="match status" value="1"/>
</dbReference>
<dbReference type="InterPro" id="IPR052755">
    <property type="entry name" value="Lysozyme_Inhibitor_LprI"/>
</dbReference>
<dbReference type="EMBL" id="NEVR01000006">
    <property type="protein sequence ID" value="OZI57249.1"/>
    <property type="molecule type" value="Genomic_DNA"/>
</dbReference>
<dbReference type="PANTHER" id="PTHR37549:SF1">
    <property type="entry name" value="LIPOPROTEIN LPRI"/>
    <property type="match status" value="1"/>
</dbReference>
<protein>
    <recommendedName>
        <fullName evidence="2">Lysozyme inhibitor LprI-like N-terminal domain-containing protein</fullName>
    </recommendedName>
</protein>
<accession>A0A261S7Q8</accession>
<gene>
    <name evidence="4" type="ORF">CAL27_23730</name>
    <name evidence="3" type="ORF">CEG14_20065</name>
</gene>
<dbReference type="OrthoDB" id="8665899at2"/>
<feature type="signal peptide" evidence="1">
    <location>
        <begin position="1"/>
        <end position="26"/>
    </location>
</feature>
<sequence>MKHTLPSLLRGLALAALCAAAAPAMAIDCAKAASPTDKLVCSDPRLKEADADLNRAYAALLKKAPDETLRDMVRDSQRRWLTARDNGLLALQQQLDVKPGARELVDAALEMYEFRTGDLAAQAKDGTPELVARAQAQRRFLAQFSGGDYAGYRTSCDMLPRDYTSYGCFATRHYQNGDRICSVDEYFATNAAYTYRYVANVEQGKPRLIAMCNLNGNDTGCPSANDKVGHWTTNPEAPQGELYARDLPKVDGEVIDDEDYAWLRTCLTDKTFPLADPTASGVPVKP</sequence>
<dbReference type="EMBL" id="NEVL01000004">
    <property type="protein sequence ID" value="OZI33141.1"/>
    <property type="molecule type" value="Genomic_DNA"/>
</dbReference>
<feature type="domain" description="Lysozyme inhibitor LprI-like N-terminal" evidence="2">
    <location>
        <begin position="29"/>
        <end position="91"/>
    </location>
</feature>
<reference evidence="3 6" key="1">
    <citation type="submission" date="2017-05" db="EMBL/GenBank/DDBJ databases">
        <title>Complete and WGS of Bordetella genogroups.</title>
        <authorList>
            <person name="Spilker T."/>
            <person name="LiPuma J."/>
        </authorList>
    </citation>
    <scope>NUCLEOTIDE SEQUENCE [LARGE SCALE GENOMIC DNA]</scope>
    <source>
        <strain evidence="3 6">AU17610</strain>
    </source>
</reference>
<evidence type="ECO:0000313" key="4">
    <source>
        <dbReference type="EMBL" id="OZI57249.1"/>
    </source>
</evidence>
<evidence type="ECO:0000256" key="1">
    <source>
        <dbReference type="SAM" id="SignalP"/>
    </source>
</evidence>
<comment type="caution">
    <text evidence="3">The sequence shown here is derived from an EMBL/GenBank/DDBJ whole genome shotgun (WGS) entry which is preliminary data.</text>
</comment>
<dbReference type="AlphaFoldDB" id="A0A261S7Q8"/>
<keyword evidence="1" id="KW-0732">Signal</keyword>
<feature type="chain" id="PRO_5012785782" description="Lysozyme inhibitor LprI-like N-terminal domain-containing protein" evidence="1">
    <location>
        <begin position="27"/>
        <end position="286"/>
    </location>
</feature>
<reference evidence="4 5" key="2">
    <citation type="submission" date="2017-05" db="EMBL/GenBank/DDBJ databases">
        <title>Complete and WGS of Bordetella genogroups.</title>
        <authorList>
            <person name="Spilker T."/>
            <person name="Lipuma J."/>
        </authorList>
    </citation>
    <scope>NUCLEOTIDE SEQUENCE [LARGE SCALE GENOMIC DNA]</scope>
    <source>
        <strain evidence="4 5">AU9795</strain>
    </source>
</reference>
<dbReference type="GO" id="GO:0005576">
    <property type="term" value="C:extracellular region"/>
    <property type="evidence" value="ECO:0007669"/>
    <property type="project" value="TreeGrafter"/>
</dbReference>
<organism evidence="3 6">
    <name type="scientific">Bordetella genomosp. 1</name>
    <dbReference type="NCBI Taxonomy" id="1395607"/>
    <lineage>
        <taxon>Bacteria</taxon>
        <taxon>Pseudomonadati</taxon>
        <taxon>Pseudomonadota</taxon>
        <taxon>Betaproteobacteria</taxon>
        <taxon>Burkholderiales</taxon>
        <taxon>Alcaligenaceae</taxon>
        <taxon>Bordetella</taxon>
    </lineage>
</organism>
<dbReference type="Gene3D" id="1.20.1270.180">
    <property type="match status" value="1"/>
</dbReference>
<dbReference type="Pfam" id="PF07007">
    <property type="entry name" value="LprI"/>
    <property type="match status" value="1"/>
</dbReference>
<evidence type="ECO:0000313" key="3">
    <source>
        <dbReference type="EMBL" id="OZI33141.1"/>
    </source>
</evidence>
<dbReference type="Proteomes" id="UP000217005">
    <property type="component" value="Unassembled WGS sequence"/>
</dbReference>
<name>A0A261S7Q8_9BORD</name>
<dbReference type="InterPro" id="IPR009739">
    <property type="entry name" value="LprI-like_N"/>
</dbReference>
<keyword evidence="5" id="KW-1185">Reference proteome</keyword>
<dbReference type="Proteomes" id="UP000216354">
    <property type="component" value="Unassembled WGS sequence"/>
</dbReference>
<evidence type="ECO:0000313" key="5">
    <source>
        <dbReference type="Proteomes" id="UP000216354"/>
    </source>
</evidence>